<keyword evidence="2" id="KW-0378">Hydrolase</keyword>
<dbReference type="OrthoDB" id="9768696at2"/>
<proteinExistence type="predicted"/>
<evidence type="ECO:0000256" key="1">
    <source>
        <dbReference type="ARBA" id="ARBA00022741"/>
    </source>
</evidence>
<dbReference type="RefSeq" id="WP_129471184.1">
    <property type="nucleotide sequence ID" value="NZ_SAWZ01000005.1"/>
</dbReference>
<dbReference type="SUPFAM" id="SSF50891">
    <property type="entry name" value="Cyclophilin-like"/>
    <property type="match status" value="1"/>
</dbReference>
<evidence type="ECO:0000259" key="4">
    <source>
        <dbReference type="SMART" id="SM00797"/>
    </source>
</evidence>
<dbReference type="Gene3D" id="2.40.100.10">
    <property type="entry name" value="Cyclophilin-like"/>
    <property type="match status" value="1"/>
</dbReference>
<dbReference type="InterPro" id="IPR003778">
    <property type="entry name" value="CT_A_B"/>
</dbReference>
<feature type="domain" description="Carboxyltransferase" evidence="4">
    <location>
        <begin position="25"/>
        <end position="301"/>
    </location>
</feature>
<dbReference type="Proteomes" id="UP000289784">
    <property type="component" value="Unassembled WGS sequence"/>
</dbReference>
<dbReference type="InterPro" id="IPR029000">
    <property type="entry name" value="Cyclophilin-like_dom_sf"/>
</dbReference>
<comment type="caution">
    <text evidence="5">The sequence shown here is derived from an EMBL/GenBank/DDBJ whole genome shotgun (WGS) entry which is preliminary data.</text>
</comment>
<evidence type="ECO:0000313" key="6">
    <source>
        <dbReference type="Proteomes" id="UP000289784"/>
    </source>
</evidence>
<reference evidence="5 6" key="1">
    <citation type="submission" date="2019-01" db="EMBL/GenBank/DDBJ databases">
        <title>Pseudoxanthomonas composti sp. nov., isolated from compost.</title>
        <authorList>
            <person name="Yang G."/>
        </authorList>
    </citation>
    <scope>NUCLEOTIDE SEQUENCE [LARGE SCALE GENOMIC DNA]</scope>
    <source>
        <strain evidence="5 6">GSS15</strain>
    </source>
</reference>
<dbReference type="PANTHER" id="PTHR43309">
    <property type="entry name" value="5-OXOPROLINASE SUBUNIT C"/>
    <property type="match status" value="1"/>
</dbReference>
<evidence type="ECO:0000256" key="3">
    <source>
        <dbReference type="ARBA" id="ARBA00022840"/>
    </source>
</evidence>
<keyword evidence="5" id="KW-0808">Transferase</keyword>
<dbReference type="Pfam" id="PF02626">
    <property type="entry name" value="CT_A_B"/>
    <property type="match status" value="1"/>
</dbReference>
<keyword evidence="3" id="KW-0067">ATP-binding</keyword>
<dbReference type="NCBIfam" id="TIGR00724">
    <property type="entry name" value="urea_amlyse_rel"/>
    <property type="match status" value="1"/>
</dbReference>
<dbReference type="AlphaFoldDB" id="A0A4Q1JU18"/>
<dbReference type="GO" id="GO:0016740">
    <property type="term" value="F:transferase activity"/>
    <property type="evidence" value="ECO:0007669"/>
    <property type="project" value="UniProtKB-KW"/>
</dbReference>
<protein>
    <submittedName>
        <fullName evidence="5">Biotin-dependent carboxyltransferase</fullName>
    </submittedName>
</protein>
<gene>
    <name evidence="5" type="ORF">EPA99_10480</name>
</gene>
<name>A0A4Q1JU18_9GAMM</name>
<organism evidence="5 6">
    <name type="scientific">Pseudoxanthomonas composti</name>
    <dbReference type="NCBI Taxonomy" id="2137479"/>
    <lineage>
        <taxon>Bacteria</taxon>
        <taxon>Pseudomonadati</taxon>
        <taxon>Pseudomonadota</taxon>
        <taxon>Gammaproteobacteria</taxon>
        <taxon>Lysobacterales</taxon>
        <taxon>Lysobacteraceae</taxon>
        <taxon>Pseudoxanthomonas</taxon>
    </lineage>
</organism>
<keyword evidence="1" id="KW-0547">Nucleotide-binding</keyword>
<keyword evidence="6" id="KW-1185">Reference proteome</keyword>
<sequence>MTAWQVIAPGLLTTVQDQGRTGFGAIGVARAGALDAAAAWLGNQLVGNDAGAAVLEITLRGPTLRLPGPASIALTGAAVQARFEGTALPMQRPVQLPAGTLELGAVSGGVRSYLAVQGGFGVPQVMGSRSTDLRGGFGGLEGRALRQDDALPLSLPSRAMATAPDWPGWWVGPEAIVGAAGAPIRYVPSTHGLATQLAQQSWRASPSSDRQGLRLQGQALATDSGSQLSEPVAPGTIQLPPDGLPIVLLADAQTIGGYARLGHVIAADLPRLAQCGPGQAVAFEAVSLQQAQAAACVQRARMNRIALALRARRS</sequence>
<dbReference type="InterPro" id="IPR052708">
    <property type="entry name" value="PxpC"/>
</dbReference>
<evidence type="ECO:0000313" key="5">
    <source>
        <dbReference type="EMBL" id="RXR05180.1"/>
    </source>
</evidence>
<dbReference type="PANTHER" id="PTHR43309:SF3">
    <property type="entry name" value="5-OXOPROLINASE SUBUNIT C"/>
    <property type="match status" value="1"/>
</dbReference>
<dbReference type="GO" id="GO:0005524">
    <property type="term" value="F:ATP binding"/>
    <property type="evidence" value="ECO:0007669"/>
    <property type="project" value="UniProtKB-KW"/>
</dbReference>
<dbReference type="SMART" id="SM00797">
    <property type="entry name" value="AHS2"/>
    <property type="match status" value="1"/>
</dbReference>
<accession>A0A4Q1JU18</accession>
<evidence type="ECO:0000256" key="2">
    <source>
        <dbReference type="ARBA" id="ARBA00022801"/>
    </source>
</evidence>
<dbReference type="GO" id="GO:0016787">
    <property type="term" value="F:hydrolase activity"/>
    <property type="evidence" value="ECO:0007669"/>
    <property type="project" value="UniProtKB-KW"/>
</dbReference>
<dbReference type="EMBL" id="SAWZ01000005">
    <property type="protein sequence ID" value="RXR05180.1"/>
    <property type="molecule type" value="Genomic_DNA"/>
</dbReference>